<evidence type="ECO:0000313" key="3">
    <source>
        <dbReference type="Proteomes" id="UP000238650"/>
    </source>
</evidence>
<evidence type="ECO:0000256" key="1">
    <source>
        <dbReference type="SAM" id="MobiDB-lite"/>
    </source>
</evidence>
<proteinExistence type="predicted"/>
<accession>A0A2S9QQK9</accession>
<sequence>MDDTMELVSPEQLPEGTSSRFLLGGTPVTVLAERRDRWAFPDLGVCLEQRDTADTTEFVVTGHDAGGTFIEALALLREIAQHEYHGGERQG</sequence>
<name>A0A2S9QQK9_9MICO</name>
<reference evidence="2 3" key="1">
    <citation type="journal article" date="2017" name="New Microbes New Infect">
        <title>Genome sequence of 'Leucobacter massiliensis' sp. nov. isolated from human pharynx after travel to the 2014 Hajj.</title>
        <authorList>
            <person name="Leangapichart T."/>
            <person name="Gautret P."/>
            <person name="Nguyen T.T."/>
            <person name="Armstrong N."/>
            <person name="Rolain J.M."/>
        </authorList>
    </citation>
    <scope>NUCLEOTIDE SEQUENCE [LARGE SCALE GENOMIC DNA]</scope>
    <source>
        <strain evidence="2 3">122RC15</strain>
    </source>
</reference>
<comment type="caution">
    <text evidence="2">The sequence shown here is derived from an EMBL/GenBank/DDBJ whole genome shotgun (WGS) entry which is preliminary data.</text>
</comment>
<dbReference type="OrthoDB" id="4990482at2"/>
<organism evidence="2 3">
    <name type="scientific">Leucobacter massiliensis</name>
    <dbReference type="NCBI Taxonomy" id="1686285"/>
    <lineage>
        <taxon>Bacteria</taxon>
        <taxon>Bacillati</taxon>
        <taxon>Actinomycetota</taxon>
        <taxon>Actinomycetes</taxon>
        <taxon>Micrococcales</taxon>
        <taxon>Microbacteriaceae</taxon>
        <taxon>Leucobacter</taxon>
    </lineage>
</organism>
<gene>
    <name evidence="2" type="ORF">B4915_05390</name>
</gene>
<dbReference type="RefSeq" id="WP_105804800.1">
    <property type="nucleotide sequence ID" value="NZ_MWZD01000014.1"/>
</dbReference>
<keyword evidence="3" id="KW-1185">Reference proteome</keyword>
<protein>
    <submittedName>
        <fullName evidence="2">Uncharacterized protein</fullName>
    </submittedName>
</protein>
<dbReference type="Proteomes" id="UP000238650">
    <property type="component" value="Unassembled WGS sequence"/>
</dbReference>
<feature type="region of interest" description="Disordered" evidence="1">
    <location>
        <begin position="1"/>
        <end position="20"/>
    </location>
</feature>
<dbReference type="EMBL" id="MWZD01000014">
    <property type="protein sequence ID" value="PRI11864.1"/>
    <property type="molecule type" value="Genomic_DNA"/>
</dbReference>
<evidence type="ECO:0000313" key="2">
    <source>
        <dbReference type="EMBL" id="PRI11864.1"/>
    </source>
</evidence>
<dbReference type="AlphaFoldDB" id="A0A2S9QQK9"/>